<evidence type="ECO:0000313" key="3">
    <source>
        <dbReference type="EMBL" id="MDR5653380.1"/>
    </source>
</evidence>
<evidence type="ECO:0000259" key="2">
    <source>
        <dbReference type="SMART" id="SM00849"/>
    </source>
</evidence>
<protein>
    <submittedName>
        <fullName evidence="3">MBL fold metallo-hydrolase</fullName>
    </submittedName>
</protein>
<sequence>MQIRFPFAAPPAPGTMTEIAEGVLWGRVPLPIRLDHVNVYALDDGDGWTVVDTGFDDTLGQQAWAAFEAGPLRGRPVRRVVATHHHVDHIGRAGWFQARGAELVATRTAWLYARMLWLDRAEVHPAEAVAFWRGAGMAGAALDRRVADRPFNSADVAAPLPLGYTRIVDGQVLRMGGRDWLVRTGDGHAPEHATFWSLSDGLIIGGDQLLPGISANIGVYPAEPDADPLGEWLAACRRFQPLAEPHHLVLPGHKLPFTGLTLRLRQMIDNHLHALDRLESHLAAPRRAVECFTPIFGREIEGGAYGLALAEAVAHLNHLWRAGRAVRWRDGDGAWLWRAQTGDVTA</sequence>
<name>A0ABU1F935_9RHOB</name>
<dbReference type="InterPro" id="IPR050855">
    <property type="entry name" value="NDM-1-like"/>
</dbReference>
<organism evidence="3 4">
    <name type="scientific">Ruixingdingia sedimenti</name>
    <dbReference type="NCBI Taxonomy" id="3073604"/>
    <lineage>
        <taxon>Bacteria</taxon>
        <taxon>Pseudomonadati</taxon>
        <taxon>Pseudomonadota</taxon>
        <taxon>Alphaproteobacteria</taxon>
        <taxon>Rhodobacterales</taxon>
        <taxon>Paracoccaceae</taxon>
        <taxon>Ruixingdingia</taxon>
    </lineage>
</organism>
<evidence type="ECO:0000313" key="4">
    <source>
        <dbReference type="Proteomes" id="UP001247754"/>
    </source>
</evidence>
<dbReference type="RefSeq" id="WP_310457619.1">
    <property type="nucleotide sequence ID" value="NZ_JAVKPH010000013.1"/>
</dbReference>
<dbReference type="Gene3D" id="3.60.15.10">
    <property type="entry name" value="Ribonuclease Z/Hydroxyacylglutathione hydrolase-like"/>
    <property type="match status" value="1"/>
</dbReference>
<dbReference type="InterPro" id="IPR048933">
    <property type="entry name" value="B_lactamase-like_C"/>
</dbReference>
<dbReference type="Pfam" id="PF21221">
    <property type="entry name" value="B_lactamase-like_C"/>
    <property type="match status" value="1"/>
</dbReference>
<gene>
    <name evidence="3" type="ORF">RGD00_12245</name>
</gene>
<keyword evidence="4" id="KW-1185">Reference proteome</keyword>
<comment type="caution">
    <text evidence="3">The sequence shown here is derived from an EMBL/GenBank/DDBJ whole genome shotgun (WGS) entry which is preliminary data.</text>
</comment>
<reference evidence="3 4" key="1">
    <citation type="submission" date="2023-09" db="EMBL/GenBank/DDBJ databases">
        <title>Xinfangfangia sedmenti sp. nov., isolated the sedment.</title>
        <authorList>
            <person name="Xu L."/>
        </authorList>
    </citation>
    <scope>NUCLEOTIDE SEQUENCE [LARGE SCALE GENOMIC DNA]</scope>
    <source>
        <strain evidence="3 4">LG-4</strain>
    </source>
</reference>
<evidence type="ECO:0000256" key="1">
    <source>
        <dbReference type="ARBA" id="ARBA00005250"/>
    </source>
</evidence>
<dbReference type="Gene3D" id="1.10.10.10">
    <property type="entry name" value="Winged helix-like DNA-binding domain superfamily/Winged helix DNA-binding domain"/>
    <property type="match status" value="1"/>
</dbReference>
<dbReference type="InterPro" id="IPR036388">
    <property type="entry name" value="WH-like_DNA-bd_sf"/>
</dbReference>
<dbReference type="PANTHER" id="PTHR42951">
    <property type="entry name" value="METALLO-BETA-LACTAMASE DOMAIN-CONTAINING"/>
    <property type="match status" value="1"/>
</dbReference>
<dbReference type="SMART" id="SM00849">
    <property type="entry name" value="Lactamase_B"/>
    <property type="match status" value="1"/>
</dbReference>
<dbReference type="EMBL" id="JAVKPH010000013">
    <property type="protein sequence ID" value="MDR5653380.1"/>
    <property type="molecule type" value="Genomic_DNA"/>
</dbReference>
<dbReference type="PANTHER" id="PTHR42951:SF4">
    <property type="entry name" value="ACYL-COENZYME A THIOESTERASE MBLAC2"/>
    <property type="match status" value="1"/>
</dbReference>
<accession>A0ABU1F935</accession>
<dbReference type="Proteomes" id="UP001247754">
    <property type="component" value="Unassembled WGS sequence"/>
</dbReference>
<proteinExistence type="inferred from homology"/>
<dbReference type="InterPro" id="IPR036866">
    <property type="entry name" value="RibonucZ/Hydroxyglut_hydro"/>
</dbReference>
<feature type="domain" description="Metallo-beta-lactamase" evidence="2">
    <location>
        <begin position="36"/>
        <end position="253"/>
    </location>
</feature>
<dbReference type="InterPro" id="IPR001279">
    <property type="entry name" value="Metallo-B-lactamas"/>
</dbReference>
<comment type="similarity">
    <text evidence="1">Belongs to the metallo-beta-lactamase superfamily. Class-B beta-lactamase family.</text>
</comment>
<dbReference type="Pfam" id="PF00753">
    <property type="entry name" value="Lactamase_B"/>
    <property type="match status" value="1"/>
</dbReference>
<dbReference type="SUPFAM" id="SSF56281">
    <property type="entry name" value="Metallo-hydrolase/oxidoreductase"/>
    <property type="match status" value="1"/>
</dbReference>